<dbReference type="PANTHER" id="PTHR13465:SF2">
    <property type="entry name" value="PHAGOSOME ASSEMBLY FACTOR 1"/>
    <property type="match status" value="1"/>
</dbReference>
<dbReference type="InParanoid" id="B3RIS8"/>
<dbReference type="KEGG" id="tad:TRIADDRAFT_49777"/>
<protein>
    <submittedName>
        <fullName evidence="2">Uncharacterized protein</fullName>
    </submittedName>
</protein>
<comment type="similarity">
    <text evidence="1">Belongs to the PHAF1 family.</text>
</comment>
<dbReference type="GO" id="GO:0043001">
    <property type="term" value="P:Golgi to plasma membrane protein transport"/>
    <property type="evidence" value="ECO:0000318"/>
    <property type="project" value="GO_Central"/>
</dbReference>
<dbReference type="RefSeq" id="XP_002108235.1">
    <property type="nucleotide sequence ID" value="XM_002108199.1"/>
</dbReference>
<dbReference type="Pfam" id="PF03676">
    <property type="entry name" value="PHAF1"/>
    <property type="match status" value="2"/>
</dbReference>
<evidence type="ECO:0000256" key="1">
    <source>
        <dbReference type="ARBA" id="ARBA00024339"/>
    </source>
</evidence>
<gene>
    <name evidence="2" type="ORF">TRIADDRAFT_49777</name>
</gene>
<dbReference type="FunCoup" id="B3RIS8">
    <property type="interactions" value="1121"/>
</dbReference>
<keyword evidence="3" id="KW-1185">Reference proteome</keyword>
<dbReference type="STRING" id="10228.B3RIS8"/>
<dbReference type="CTD" id="6750191"/>
<accession>B3RIS8</accession>
<dbReference type="OrthoDB" id="411211at2759"/>
<dbReference type="HOGENOM" id="CLU_032056_0_1_1"/>
<dbReference type="OMA" id="YRKNDQK"/>
<dbReference type="EMBL" id="DS985241">
    <property type="protein sequence ID" value="EDV29033.1"/>
    <property type="molecule type" value="Genomic_DNA"/>
</dbReference>
<organism evidence="2 3">
    <name type="scientific">Trichoplax adhaerens</name>
    <name type="common">Trichoplax reptans</name>
    <dbReference type="NCBI Taxonomy" id="10228"/>
    <lineage>
        <taxon>Eukaryota</taxon>
        <taxon>Metazoa</taxon>
        <taxon>Placozoa</taxon>
        <taxon>Uniplacotomia</taxon>
        <taxon>Trichoplacea</taxon>
        <taxon>Trichoplacidae</taxon>
        <taxon>Trichoplax</taxon>
    </lineage>
</organism>
<reference evidence="2 3" key="1">
    <citation type="journal article" date="2008" name="Nature">
        <title>The Trichoplax genome and the nature of placozoans.</title>
        <authorList>
            <person name="Srivastava M."/>
            <person name="Begovic E."/>
            <person name="Chapman J."/>
            <person name="Putnam N.H."/>
            <person name="Hellsten U."/>
            <person name="Kawashima T."/>
            <person name="Kuo A."/>
            <person name="Mitros T."/>
            <person name="Salamov A."/>
            <person name="Carpenter M.L."/>
            <person name="Signorovitch A.Y."/>
            <person name="Moreno M.A."/>
            <person name="Kamm K."/>
            <person name="Grimwood J."/>
            <person name="Schmutz J."/>
            <person name="Shapiro H."/>
            <person name="Grigoriev I.V."/>
            <person name="Buss L.W."/>
            <person name="Schierwater B."/>
            <person name="Dellaporta S.L."/>
            <person name="Rokhsar D.S."/>
        </authorList>
    </citation>
    <scope>NUCLEOTIDE SEQUENCE [LARGE SCALE GENOMIC DNA]</scope>
    <source>
        <strain evidence="2 3">Grell-BS-1999</strain>
    </source>
</reference>
<dbReference type="InterPro" id="IPR005373">
    <property type="entry name" value="PHAF1"/>
</dbReference>
<sequence length="367" mass="42258">MLDLEVIPERSLGCSQWKFIIGMSIYQVIRIIRSQYEIIKEVDFIYDEMKPLESDIIIKLPLDGICFIHEPDTQRLKIIEVYDLDRVKLTYSGSHFNSPTIKPTFEQVTKSFGHTRPGEYDTANRTCTLNFRGLSFVFSGNFKYEPSNKHGVASIQISDSDSISRIYIYDGSSLKDTRAPPIPLDCYLGNCFTDKVEVVTEDGLVQFLKFRLLAESSLKEVHVKEGIVKFGDTCQNVTTILGAPCRIFYKPEDKMRIHSPSPRKLSNSQWSDYFFNYFTLGIDILFDGRTHRVKKFILHTNYPGHYNFSTYYRCNFFIKVFNGNDASSTNTVNPFGPTFCYGYQNMIIEVMENNHIASVTLFSKESI</sequence>
<evidence type="ECO:0000313" key="3">
    <source>
        <dbReference type="Proteomes" id="UP000009022"/>
    </source>
</evidence>
<dbReference type="AlphaFoldDB" id="B3RIS8"/>
<dbReference type="InterPro" id="IPR039156">
    <property type="entry name" value="PHAF1/BROMI"/>
</dbReference>
<proteinExistence type="inferred from homology"/>
<dbReference type="GeneID" id="6750191"/>
<dbReference type="GO" id="GO:0005802">
    <property type="term" value="C:trans-Golgi network"/>
    <property type="evidence" value="ECO:0000318"/>
    <property type="project" value="GO_Central"/>
</dbReference>
<dbReference type="Proteomes" id="UP000009022">
    <property type="component" value="Unassembled WGS sequence"/>
</dbReference>
<dbReference type="PANTHER" id="PTHR13465">
    <property type="entry name" value="UPF0183 PROTEIN"/>
    <property type="match status" value="1"/>
</dbReference>
<dbReference type="eggNOG" id="KOG2819">
    <property type="taxonomic scope" value="Eukaryota"/>
</dbReference>
<name>B3RIS8_TRIAD</name>
<evidence type="ECO:0000313" key="2">
    <source>
        <dbReference type="EMBL" id="EDV29033.1"/>
    </source>
</evidence>
<dbReference type="PhylomeDB" id="B3RIS8"/>